<dbReference type="InterPro" id="IPR004089">
    <property type="entry name" value="MCPsignal_dom"/>
</dbReference>
<dbReference type="SMART" id="SM00283">
    <property type="entry name" value="MA"/>
    <property type="match status" value="1"/>
</dbReference>
<evidence type="ECO:0000256" key="5">
    <source>
        <dbReference type="SAM" id="Phobius"/>
    </source>
</evidence>
<dbReference type="SMART" id="SM00304">
    <property type="entry name" value="HAMP"/>
    <property type="match status" value="1"/>
</dbReference>
<protein>
    <recommendedName>
        <fullName evidence="10">Chemotaxis protein</fullName>
    </recommendedName>
</protein>
<evidence type="ECO:0008006" key="10">
    <source>
        <dbReference type="Google" id="ProtNLM"/>
    </source>
</evidence>
<reference evidence="8 9" key="1">
    <citation type="submission" date="2016-09" db="EMBL/GenBank/DDBJ databases">
        <title>Draft genome sequence for the type strain of Desulfuribacillus alkaliarsenatis AHT28, an obligately anaerobic, sulfidogenic bacterium isolated from Russian soda lake sediments.</title>
        <authorList>
            <person name="Abin C.A."/>
            <person name="Hollibaugh J.T."/>
        </authorList>
    </citation>
    <scope>NUCLEOTIDE SEQUENCE [LARGE SCALE GENOMIC DNA]</scope>
    <source>
        <strain evidence="8 9">AHT28</strain>
    </source>
</reference>
<sequence>MVLSITGLAFITYGCSAFFLLVLRDYFYEYFGMTETTVVVMTLSMGIMWSAILGFVIARLISSSIIRIEKTAVEASTGCLDCKVEVGESDDEIRALGMAFNTMLESLRDMVSEINRNFEQTNANVQELTSASQESAKTAEQISYAIEDIAQGAERQATAAQTTLEAVGKVTSLAQQIEQRGTSTKDLSHAMLKTIEESGKVFEELVQGMHNIAATNQDSIEVVRRLENNAKEIGNISAVVGDIAEQTNLLALNASIEAARAGEHGRGFAVVAEEVRKLADQSGTAVSNITNLITQMQKEVRNVVQQIEGQVQQANAASEKGTASHEALRNITCSVNDVVKAIEEIANLVKDQVAQAEYTVEEAQSVAAVAEETAASAQEMSASAQEQTASMEEISANADVLRNSALDLKQVISRFKLTKK</sequence>
<feature type="coiled-coil region" evidence="4">
    <location>
        <begin position="360"/>
        <end position="387"/>
    </location>
</feature>
<keyword evidence="5" id="KW-0812">Transmembrane</keyword>
<dbReference type="Proteomes" id="UP000094296">
    <property type="component" value="Unassembled WGS sequence"/>
</dbReference>
<evidence type="ECO:0000256" key="1">
    <source>
        <dbReference type="ARBA" id="ARBA00023224"/>
    </source>
</evidence>
<dbReference type="Gene3D" id="1.10.287.950">
    <property type="entry name" value="Methyl-accepting chemotaxis protein"/>
    <property type="match status" value="1"/>
</dbReference>
<evidence type="ECO:0000313" key="8">
    <source>
        <dbReference type="EMBL" id="OEF96875.1"/>
    </source>
</evidence>
<dbReference type="PROSITE" id="PS50111">
    <property type="entry name" value="CHEMOTAXIS_TRANSDUC_2"/>
    <property type="match status" value="1"/>
</dbReference>
<evidence type="ECO:0000256" key="3">
    <source>
        <dbReference type="PROSITE-ProRule" id="PRU00284"/>
    </source>
</evidence>
<evidence type="ECO:0000313" key="9">
    <source>
        <dbReference type="Proteomes" id="UP000094296"/>
    </source>
</evidence>
<evidence type="ECO:0000256" key="4">
    <source>
        <dbReference type="SAM" id="Coils"/>
    </source>
</evidence>
<dbReference type="AlphaFoldDB" id="A0A1E5G1V2"/>
<dbReference type="Pfam" id="PF00672">
    <property type="entry name" value="HAMP"/>
    <property type="match status" value="1"/>
</dbReference>
<feature type="transmembrane region" description="Helical" evidence="5">
    <location>
        <begin position="39"/>
        <end position="61"/>
    </location>
</feature>
<dbReference type="InterPro" id="IPR003660">
    <property type="entry name" value="HAMP_dom"/>
</dbReference>
<feature type="domain" description="HAMP" evidence="7">
    <location>
        <begin position="59"/>
        <end position="112"/>
    </location>
</feature>
<gene>
    <name evidence="8" type="ORF">BHF68_06785</name>
</gene>
<dbReference type="GO" id="GO:0007165">
    <property type="term" value="P:signal transduction"/>
    <property type="evidence" value="ECO:0007669"/>
    <property type="project" value="UniProtKB-KW"/>
</dbReference>
<keyword evidence="9" id="KW-1185">Reference proteome</keyword>
<proteinExistence type="inferred from homology"/>
<comment type="similarity">
    <text evidence="2">Belongs to the methyl-accepting chemotaxis (MCP) protein family.</text>
</comment>
<keyword evidence="5" id="KW-1133">Transmembrane helix</keyword>
<dbReference type="CDD" id="cd06225">
    <property type="entry name" value="HAMP"/>
    <property type="match status" value="1"/>
</dbReference>
<feature type="coiled-coil region" evidence="4">
    <location>
        <begin position="104"/>
        <end position="131"/>
    </location>
</feature>
<feature type="domain" description="Methyl-accepting transducer" evidence="6">
    <location>
        <begin position="131"/>
        <end position="367"/>
    </location>
</feature>
<evidence type="ECO:0000259" key="6">
    <source>
        <dbReference type="PROSITE" id="PS50111"/>
    </source>
</evidence>
<name>A0A1E5G1V2_9FIRM</name>
<evidence type="ECO:0000259" key="7">
    <source>
        <dbReference type="PROSITE" id="PS50885"/>
    </source>
</evidence>
<evidence type="ECO:0000256" key="2">
    <source>
        <dbReference type="ARBA" id="ARBA00029447"/>
    </source>
</evidence>
<accession>A0A1E5G1V2</accession>
<comment type="caution">
    <text evidence="8">The sequence shown here is derived from an EMBL/GenBank/DDBJ whole genome shotgun (WGS) entry which is preliminary data.</text>
</comment>
<dbReference type="EMBL" id="MIJE01000030">
    <property type="protein sequence ID" value="OEF96875.1"/>
    <property type="molecule type" value="Genomic_DNA"/>
</dbReference>
<dbReference type="PANTHER" id="PTHR32089">
    <property type="entry name" value="METHYL-ACCEPTING CHEMOTAXIS PROTEIN MCPB"/>
    <property type="match status" value="1"/>
</dbReference>
<feature type="transmembrane region" description="Helical" evidence="5">
    <location>
        <begin position="7"/>
        <end position="27"/>
    </location>
</feature>
<organism evidence="8 9">
    <name type="scientific">Desulfuribacillus alkaliarsenatis</name>
    <dbReference type="NCBI Taxonomy" id="766136"/>
    <lineage>
        <taxon>Bacteria</taxon>
        <taxon>Bacillati</taxon>
        <taxon>Bacillota</taxon>
        <taxon>Desulfuribacillia</taxon>
        <taxon>Desulfuribacillales</taxon>
        <taxon>Desulfuribacillaceae</taxon>
        <taxon>Desulfuribacillus</taxon>
    </lineage>
</organism>
<dbReference type="Pfam" id="PF00015">
    <property type="entry name" value="MCPsignal"/>
    <property type="match status" value="1"/>
</dbReference>
<dbReference type="GO" id="GO:0016020">
    <property type="term" value="C:membrane"/>
    <property type="evidence" value="ECO:0007669"/>
    <property type="project" value="InterPro"/>
</dbReference>
<keyword evidence="5" id="KW-0472">Membrane</keyword>
<dbReference type="PROSITE" id="PS50885">
    <property type="entry name" value="HAMP"/>
    <property type="match status" value="1"/>
</dbReference>
<dbReference type="PANTHER" id="PTHR32089:SF112">
    <property type="entry name" value="LYSOZYME-LIKE PROTEIN-RELATED"/>
    <property type="match status" value="1"/>
</dbReference>
<dbReference type="SUPFAM" id="SSF58104">
    <property type="entry name" value="Methyl-accepting chemotaxis protein (MCP) signaling domain"/>
    <property type="match status" value="1"/>
</dbReference>
<keyword evidence="4" id="KW-0175">Coiled coil</keyword>
<dbReference type="STRING" id="766136.BHF68_06785"/>
<keyword evidence="1 3" id="KW-0807">Transducer</keyword>